<keyword evidence="2" id="KW-0808">Transferase</keyword>
<dbReference type="GO" id="GO:0106408">
    <property type="term" value="F:diadenylate cyclase activity"/>
    <property type="evidence" value="ECO:0007669"/>
    <property type="project" value="UniProtKB-EC"/>
</dbReference>
<name>A0A9X9F5G5_BACCE</name>
<keyword evidence="5" id="KW-0067">ATP-binding</keyword>
<dbReference type="InterPro" id="IPR036888">
    <property type="entry name" value="DNA_integrity_DisA_N_sf"/>
</dbReference>
<feature type="non-terminal residue" evidence="7">
    <location>
        <position position="1"/>
    </location>
</feature>
<comment type="catalytic activity">
    <reaction evidence="1">
        <text>2 ATP = 3',3'-c-di-AMP + 2 diphosphate</text>
        <dbReference type="Rhea" id="RHEA:35655"/>
        <dbReference type="ChEBI" id="CHEBI:30616"/>
        <dbReference type="ChEBI" id="CHEBI:33019"/>
        <dbReference type="ChEBI" id="CHEBI:71500"/>
        <dbReference type="EC" id="2.7.7.85"/>
    </reaction>
</comment>
<dbReference type="PANTHER" id="PTHR34185:SF1">
    <property type="entry name" value="DIADENYLATE CYCLASE"/>
    <property type="match status" value="1"/>
</dbReference>
<evidence type="ECO:0000256" key="3">
    <source>
        <dbReference type="ARBA" id="ARBA00022695"/>
    </source>
</evidence>
<evidence type="ECO:0000256" key="4">
    <source>
        <dbReference type="ARBA" id="ARBA00022741"/>
    </source>
</evidence>
<dbReference type="Gene3D" id="3.40.1700.10">
    <property type="entry name" value="DNA integrity scanning protein, DisA, N-terminal domain"/>
    <property type="match status" value="1"/>
</dbReference>
<proteinExistence type="predicted"/>
<organism evidence="7 8">
    <name type="scientific">Bacillus cereus</name>
    <dbReference type="NCBI Taxonomy" id="1396"/>
    <lineage>
        <taxon>Bacteria</taxon>
        <taxon>Bacillati</taxon>
        <taxon>Bacillota</taxon>
        <taxon>Bacilli</taxon>
        <taxon>Bacillales</taxon>
        <taxon>Bacillaceae</taxon>
        <taxon>Bacillus</taxon>
        <taxon>Bacillus cereus group</taxon>
    </lineage>
</organism>
<evidence type="ECO:0000313" key="7">
    <source>
        <dbReference type="EMBL" id="TKJ01747.1"/>
    </source>
</evidence>
<dbReference type="InterPro" id="IPR003390">
    <property type="entry name" value="DNA_integrity_scan_DisA_N"/>
</dbReference>
<evidence type="ECO:0000256" key="5">
    <source>
        <dbReference type="ARBA" id="ARBA00022840"/>
    </source>
</evidence>
<reference evidence="7 8" key="1">
    <citation type="journal article" date="2019" name="Environ. Microbiol.">
        <title>An active ?-lactamase is a part of an orchestrated cell wall stress resistance network of Bacillus subtilis and related rhizosphere species.</title>
        <authorList>
            <person name="Bucher T."/>
            <person name="Keren-Paz A."/>
            <person name="Hausser J."/>
            <person name="Olender T."/>
            <person name="Cytryn E."/>
            <person name="Kolodkin-Gal I."/>
        </authorList>
    </citation>
    <scope>NUCLEOTIDE SEQUENCE [LARGE SCALE GENOMIC DNA]</scope>
    <source>
        <strain evidence="7 8">I32</strain>
    </source>
</reference>
<dbReference type="PROSITE" id="PS51794">
    <property type="entry name" value="DAC"/>
    <property type="match status" value="1"/>
</dbReference>
<dbReference type="AlphaFoldDB" id="A0A9X9F5G5"/>
<sequence length="69" mass="7760">RAAMGVSEVTDSITVVVSEETGQISLTKNGKLHRDLKTEQLKDMLLAEFSGNEKTTSSSLWNWRRKRHG</sequence>
<comment type="caution">
    <text evidence="7">The sequence shown here is derived from an EMBL/GenBank/DDBJ whole genome shotgun (WGS) entry which is preliminary data.</text>
</comment>
<dbReference type="GO" id="GO:0004016">
    <property type="term" value="F:adenylate cyclase activity"/>
    <property type="evidence" value="ECO:0007669"/>
    <property type="project" value="TreeGrafter"/>
</dbReference>
<accession>A0A9X9F5G5</accession>
<dbReference type="SUPFAM" id="SSF143597">
    <property type="entry name" value="YojJ-like"/>
    <property type="match status" value="1"/>
</dbReference>
<dbReference type="InterPro" id="IPR050338">
    <property type="entry name" value="DisA"/>
</dbReference>
<keyword evidence="4" id="KW-0547">Nucleotide-binding</keyword>
<gene>
    <name evidence="7" type="ORF">FC695_18325</name>
</gene>
<evidence type="ECO:0000256" key="1">
    <source>
        <dbReference type="ARBA" id="ARBA00000877"/>
    </source>
</evidence>
<dbReference type="PANTHER" id="PTHR34185">
    <property type="entry name" value="DIADENYLATE CYCLASE"/>
    <property type="match status" value="1"/>
</dbReference>
<keyword evidence="3" id="KW-0548">Nucleotidyltransferase</keyword>
<dbReference type="Proteomes" id="UP000308444">
    <property type="component" value="Unassembled WGS sequence"/>
</dbReference>
<dbReference type="GO" id="GO:0005524">
    <property type="term" value="F:ATP binding"/>
    <property type="evidence" value="ECO:0007669"/>
    <property type="project" value="UniProtKB-KW"/>
</dbReference>
<feature type="domain" description="DAC" evidence="6">
    <location>
        <begin position="1"/>
        <end position="38"/>
    </location>
</feature>
<protein>
    <submittedName>
        <fullName evidence="7">TIGR00159 family protein</fullName>
    </submittedName>
</protein>
<evidence type="ECO:0000256" key="2">
    <source>
        <dbReference type="ARBA" id="ARBA00022679"/>
    </source>
</evidence>
<evidence type="ECO:0000259" key="6">
    <source>
        <dbReference type="PROSITE" id="PS51794"/>
    </source>
</evidence>
<dbReference type="Pfam" id="PF02457">
    <property type="entry name" value="DAC"/>
    <property type="match status" value="1"/>
</dbReference>
<evidence type="ECO:0000313" key="8">
    <source>
        <dbReference type="Proteomes" id="UP000308444"/>
    </source>
</evidence>
<dbReference type="EMBL" id="SZOH01001245">
    <property type="protein sequence ID" value="TKJ01747.1"/>
    <property type="molecule type" value="Genomic_DNA"/>
</dbReference>